<proteinExistence type="predicted"/>
<sequence>MKIFSLLRILSKWSRGDDAPADWHRDPLSHPALEAMCLDQLADLPFDPRTVCRQ</sequence>
<organism evidence="1 2">
    <name type="scientific">Phyllobacterium brassicacearum</name>
    <dbReference type="NCBI Taxonomy" id="314235"/>
    <lineage>
        <taxon>Bacteria</taxon>
        <taxon>Pseudomonadati</taxon>
        <taxon>Pseudomonadota</taxon>
        <taxon>Alphaproteobacteria</taxon>
        <taxon>Hyphomicrobiales</taxon>
        <taxon>Phyllobacteriaceae</taxon>
        <taxon>Phyllobacterium</taxon>
    </lineage>
</organism>
<reference evidence="2" key="1">
    <citation type="submission" date="2017-11" db="EMBL/GenBank/DDBJ databases">
        <authorList>
            <person name="Kuznetsova I."/>
            <person name="Sazanova A."/>
            <person name="Chirak E."/>
            <person name="Safronova V."/>
            <person name="Willems A."/>
        </authorList>
    </citation>
    <scope>NUCLEOTIDE SEQUENCE [LARGE SCALE GENOMIC DNA]</scope>
    <source>
        <strain evidence="2">STM 196</strain>
    </source>
</reference>
<keyword evidence="2" id="KW-1185">Reference proteome</keyword>
<gene>
    <name evidence="1" type="ORF">CU102_01665</name>
</gene>
<name>A0A2P7BWE1_9HYPH</name>
<evidence type="ECO:0000313" key="1">
    <source>
        <dbReference type="EMBL" id="PSH70781.1"/>
    </source>
</evidence>
<dbReference type="EMBL" id="PGGO01000001">
    <property type="protein sequence ID" value="PSH70781.1"/>
    <property type="molecule type" value="Genomic_DNA"/>
</dbReference>
<evidence type="ECO:0000313" key="2">
    <source>
        <dbReference type="Proteomes" id="UP000241444"/>
    </source>
</evidence>
<comment type="caution">
    <text evidence="1">The sequence shown here is derived from an EMBL/GenBank/DDBJ whole genome shotgun (WGS) entry which is preliminary data.</text>
</comment>
<dbReference type="AlphaFoldDB" id="A0A2P7BWE1"/>
<accession>A0A2P7BWE1</accession>
<dbReference type="Proteomes" id="UP000241444">
    <property type="component" value="Unassembled WGS sequence"/>
</dbReference>
<protein>
    <submittedName>
        <fullName evidence="1">Uncharacterized protein</fullName>
    </submittedName>
</protein>
<dbReference type="RefSeq" id="WP_166648291.1">
    <property type="nucleotide sequence ID" value="NZ_PGGO01000001.1"/>
</dbReference>